<sequence length="551" mass="59750">MDSIQAAYRDDEDGYTSEAPTPPPQNPTILDGGSADTPTATTVISATKPELLESNQSSVIKKGLQTVSVGDVSSSEISMSETPQAMDTAQIAQLATLIHSPNPPLEADGYVEKGDEEVGSTPMMQKQLSDLPVPEITEMPLPADAIALPLQNLSPPAAKTAAMEDVSPSEVSLYGTPQAMYTDQIDTLSSPYPPSETAIDEEEGAEEEEGPPPKKQKQLLELPEPKPSEAEITEMPPPAAKTAKKSKKKNKDVWSTTTRKGKKKTKHAFNGNHNSKGTNNGDASTEDKVLIAPIPRFPDKNDDSPDLKICLSKVYKAEKVELSEDRLSASSTKGYRMVRATRGVTEGAWYFEIKVVHLGESGHTRLGWSTEKGDLQAPVGYDGNSYGYRDIDGIKVHKASREKYGDGGYKEGDVIGFYISLPGGASYAPSPQRLVWHKGQRYVCAPDAKEEAKVVPGSEISYFKNGICQGVAFTDLFGGCYYPAASMYTLPNEPACVVKFNFGPDFERFPEDFGERPVPRPMVEVPYRSYDGKVETGVVHGILPECPLCSK</sequence>
<dbReference type="Gene3D" id="2.60.120.920">
    <property type="match status" value="1"/>
</dbReference>
<dbReference type="InterPro" id="IPR037353">
    <property type="entry name" value="ASH2"/>
</dbReference>
<dbReference type="Proteomes" id="UP001632038">
    <property type="component" value="Unassembled WGS sequence"/>
</dbReference>
<evidence type="ECO:0000256" key="3">
    <source>
        <dbReference type="SAM" id="MobiDB-lite"/>
    </source>
</evidence>
<dbReference type="InterPro" id="IPR001870">
    <property type="entry name" value="B30.2/SPRY"/>
</dbReference>
<evidence type="ECO:0000256" key="2">
    <source>
        <dbReference type="ARBA" id="ARBA00023242"/>
    </source>
</evidence>
<accession>A0ABD3EG08</accession>
<evidence type="ECO:0000259" key="4">
    <source>
        <dbReference type="PROSITE" id="PS50188"/>
    </source>
</evidence>
<dbReference type="InterPro" id="IPR043136">
    <property type="entry name" value="B30.2/SPRY_sf"/>
</dbReference>
<dbReference type="PANTHER" id="PTHR10598">
    <property type="entry name" value="SET1/ASH2 HISTONE METHYLTRANSFERASE COMPLEX SUBUNIT ASH2"/>
    <property type="match status" value="1"/>
</dbReference>
<evidence type="ECO:0000313" key="6">
    <source>
        <dbReference type="Proteomes" id="UP001632038"/>
    </source>
</evidence>
<dbReference type="EMBL" id="JAVIJP010000005">
    <property type="protein sequence ID" value="KAL3653353.1"/>
    <property type="molecule type" value="Genomic_DNA"/>
</dbReference>
<feature type="domain" description="B30.2/SPRY" evidence="4">
    <location>
        <begin position="289"/>
        <end position="507"/>
    </location>
</feature>
<organism evidence="5 6">
    <name type="scientific">Castilleja foliolosa</name>
    <dbReference type="NCBI Taxonomy" id="1961234"/>
    <lineage>
        <taxon>Eukaryota</taxon>
        <taxon>Viridiplantae</taxon>
        <taxon>Streptophyta</taxon>
        <taxon>Embryophyta</taxon>
        <taxon>Tracheophyta</taxon>
        <taxon>Spermatophyta</taxon>
        <taxon>Magnoliopsida</taxon>
        <taxon>eudicotyledons</taxon>
        <taxon>Gunneridae</taxon>
        <taxon>Pentapetalae</taxon>
        <taxon>asterids</taxon>
        <taxon>lamiids</taxon>
        <taxon>Lamiales</taxon>
        <taxon>Orobanchaceae</taxon>
        <taxon>Pedicularideae</taxon>
        <taxon>Castillejinae</taxon>
        <taxon>Castilleja</taxon>
    </lineage>
</organism>
<keyword evidence="2" id="KW-0539">Nucleus</keyword>
<feature type="compositionally biased region" description="Acidic residues" evidence="3">
    <location>
        <begin position="198"/>
        <end position="210"/>
    </location>
</feature>
<comment type="caution">
    <text evidence="5">The sequence shown here is derived from an EMBL/GenBank/DDBJ whole genome shotgun (WGS) entry which is preliminary data.</text>
</comment>
<keyword evidence="6" id="KW-1185">Reference proteome</keyword>
<dbReference type="PANTHER" id="PTHR10598:SF0">
    <property type="entry name" value="SET1_ASH2 HISTONE METHYLTRANSFERASE COMPLEX SUBUNIT ASH2"/>
    <property type="match status" value="1"/>
</dbReference>
<protein>
    <recommendedName>
        <fullName evidence="4">B30.2/SPRY domain-containing protein</fullName>
    </recommendedName>
</protein>
<dbReference type="PROSITE" id="PS50188">
    <property type="entry name" value="B302_SPRY"/>
    <property type="match status" value="1"/>
</dbReference>
<feature type="region of interest" description="Disordered" evidence="3">
    <location>
        <begin position="185"/>
        <end position="285"/>
    </location>
</feature>
<dbReference type="InterPro" id="IPR003877">
    <property type="entry name" value="SPRY_dom"/>
</dbReference>
<dbReference type="CDD" id="cd12872">
    <property type="entry name" value="SPRY_Ash2"/>
    <property type="match status" value="1"/>
</dbReference>
<proteinExistence type="predicted"/>
<feature type="compositionally biased region" description="Polar residues" evidence="3">
    <location>
        <begin position="271"/>
        <end position="283"/>
    </location>
</feature>
<evidence type="ECO:0000313" key="5">
    <source>
        <dbReference type="EMBL" id="KAL3653353.1"/>
    </source>
</evidence>
<name>A0ABD3EG08_9LAMI</name>
<dbReference type="SUPFAM" id="SSF49899">
    <property type="entry name" value="Concanavalin A-like lectins/glucanases"/>
    <property type="match status" value="1"/>
</dbReference>
<comment type="subcellular location">
    <subcellularLocation>
        <location evidence="1">Nucleus</location>
    </subcellularLocation>
</comment>
<feature type="region of interest" description="Disordered" evidence="3">
    <location>
        <begin position="1"/>
        <end position="40"/>
    </location>
</feature>
<dbReference type="SMART" id="SM00449">
    <property type="entry name" value="SPRY"/>
    <property type="match status" value="1"/>
</dbReference>
<gene>
    <name evidence="5" type="ORF">CASFOL_003034</name>
</gene>
<evidence type="ECO:0000256" key="1">
    <source>
        <dbReference type="ARBA" id="ARBA00004123"/>
    </source>
</evidence>
<dbReference type="AlphaFoldDB" id="A0ABD3EG08"/>
<dbReference type="Pfam" id="PF00622">
    <property type="entry name" value="SPRY"/>
    <property type="match status" value="1"/>
</dbReference>
<dbReference type="GO" id="GO:0005634">
    <property type="term" value="C:nucleus"/>
    <property type="evidence" value="ECO:0007669"/>
    <property type="project" value="UniProtKB-SubCell"/>
</dbReference>
<dbReference type="InterPro" id="IPR013320">
    <property type="entry name" value="ConA-like_dom_sf"/>
</dbReference>
<reference evidence="6" key="1">
    <citation type="journal article" date="2024" name="IScience">
        <title>Strigolactones Initiate the Formation of Haustorium-like Structures in Castilleja.</title>
        <authorList>
            <person name="Buerger M."/>
            <person name="Peterson D."/>
            <person name="Chory J."/>
        </authorList>
    </citation>
    <scope>NUCLEOTIDE SEQUENCE [LARGE SCALE GENOMIC DNA]</scope>
</reference>
<dbReference type="FunFam" id="2.60.120.920:FF:000043">
    <property type="entry name" value="Protein TRAUCO"/>
    <property type="match status" value="1"/>
</dbReference>